<evidence type="ECO:0000313" key="1">
    <source>
        <dbReference type="EMBL" id="CBK20666.2"/>
    </source>
</evidence>
<sequence>MMKNKLKLSTNKSFSIENCRHLKMIEIGEGSFIDFGRFEITKCPKLDSLNIGSEKDSWNFFAASFIIQQLDSLKTIYLGDSAFRMSTETCIENLPQLRTITLKANALLGNNTDSSTLSLTDLPALESLVAEKNSFYFPRTIFFSNISKKAKITLPGAFKKVITNSVSNVPGSLQRMIRDAAEAQSALR</sequence>
<reference evidence="1" key="1">
    <citation type="submission" date="2010-02" db="EMBL/GenBank/DDBJ databases">
        <title>Sequencing and annotation of the Blastocystis hominis genome.</title>
        <authorList>
            <person name="Wincker P."/>
        </authorList>
    </citation>
    <scope>NUCLEOTIDE SEQUENCE</scope>
    <source>
        <strain evidence="1">Singapore isolate B</strain>
    </source>
</reference>
<dbReference type="EMBL" id="FN668639">
    <property type="protein sequence ID" value="CBK20666.2"/>
    <property type="molecule type" value="Genomic_DNA"/>
</dbReference>
<dbReference type="InParanoid" id="D8LYL1"/>
<dbReference type="GeneID" id="24918244"/>
<dbReference type="AlphaFoldDB" id="D8LYL1"/>
<protein>
    <submittedName>
        <fullName evidence="1">Uncharacterized protein</fullName>
    </submittedName>
</protein>
<gene>
    <name evidence="1" type="ORF">GSBLH_T00000958001</name>
</gene>
<name>D8LYL1_BLAHO</name>
<dbReference type="RefSeq" id="XP_012894714.1">
    <property type="nucleotide sequence ID" value="XM_013039260.1"/>
</dbReference>
<dbReference type="OrthoDB" id="442066at2759"/>
<dbReference type="Proteomes" id="UP000008312">
    <property type="component" value="Unassembled WGS sequence"/>
</dbReference>
<dbReference type="SUPFAM" id="SSF52047">
    <property type="entry name" value="RNI-like"/>
    <property type="match status" value="1"/>
</dbReference>
<organism evidence="1">
    <name type="scientific">Blastocystis hominis</name>
    <dbReference type="NCBI Taxonomy" id="12968"/>
    <lineage>
        <taxon>Eukaryota</taxon>
        <taxon>Sar</taxon>
        <taxon>Stramenopiles</taxon>
        <taxon>Bigyra</taxon>
        <taxon>Opalozoa</taxon>
        <taxon>Opalinata</taxon>
        <taxon>Blastocystidae</taxon>
        <taxon>Blastocystis</taxon>
    </lineage>
</organism>
<evidence type="ECO:0000313" key="2">
    <source>
        <dbReference type="Proteomes" id="UP000008312"/>
    </source>
</evidence>
<keyword evidence="2" id="KW-1185">Reference proteome</keyword>
<dbReference type="InterPro" id="IPR032675">
    <property type="entry name" value="LRR_dom_sf"/>
</dbReference>
<dbReference type="Gene3D" id="3.80.10.10">
    <property type="entry name" value="Ribonuclease Inhibitor"/>
    <property type="match status" value="1"/>
</dbReference>
<proteinExistence type="predicted"/>
<accession>D8LYL1</accession>